<evidence type="ECO:0000256" key="2">
    <source>
        <dbReference type="ARBA" id="ARBA00001140"/>
    </source>
</evidence>
<evidence type="ECO:0000313" key="20">
    <source>
        <dbReference type="EMBL" id="KAG8437678.1"/>
    </source>
</evidence>
<evidence type="ECO:0000256" key="4">
    <source>
        <dbReference type="ARBA" id="ARBA00004613"/>
    </source>
</evidence>
<dbReference type="GO" id="GO:0043691">
    <property type="term" value="P:reverse cholesterol transport"/>
    <property type="evidence" value="ECO:0007669"/>
    <property type="project" value="InterPro"/>
</dbReference>
<keyword evidence="21" id="KW-1185">Reference proteome</keyword>
<dbReference type="Gene3D" id="3.15.10.10">
    <property type="entry name" value="Bactericidal permeability-increasing protein, domain 1"/>
    <property type="match status" value="1"/>
</dbReference>
<evidence type="ECO:0000256" key="6">
    <source>
        <dbReference type="ARBA" id="ARBA00022354"/>
    </source>
</evidence>
<sequence>MWPVIFIAFFLRISSACEFNPSSPLETGVVCRVTKPAALVLNEKTAEVIQAAFRHASYPDIKGEKSVRFLGQVTYGLTNIQISNLSIGSSEVELKKDEAVNILIKNVSASFSGTLSYGYGSWLMKVGQSVDFDIFSSIDLEVNTKLTCGINRVAADTSDCYLTFHKLDLHFNGNKHPNWFKQIFTDFISFTLKLVLKNQICKEINYVSNLLADFIQDTAEDFLKDGDIGVDISVTSFPAIKADYMESHHKGFLLYKDLPNYYNSSVFTPSLLSNHKMLYFWISEHMLNSLALASFLDGRLAMKLTDRKLKAILKDTESPQDIHREIVQRLSNSITKVWSLTRPEIRITPEGTIVTSSVAIQLNSSLDSDTAVTYLYFETDVTATIQASYVDKKLMLRLSDSVVQIKTCTSSLQTYLTEDALRQFLHKAVSMNGIAAVKKRLESIFTSMMNSKGIHLFEIIDPEIIPHE</sequence>
<dbReference type="GO" id="GO:0015485">
    <property type="term" value="F:cholesterol binding"/>
    <property type="evidence" value="ECO:0007669"/>
    <property type="project" value="TreeGrafter"/>
</dbReference>
<dbReference type="GO" id="GO:0008203">
    <property type="term" value="P:cholesterol metabolic process"/>
    <property type="evidence" value="ECO:0007669"/>
    <property type="project" value="UniProtKB-KW"/>
</dbReference>
<comment type="catalytic activity">
    <reaction evidence="2">
        <text>cholesteryl (9Z,12Z)-octadecadienoate(in) = cholesteryl (9Z,12Z)-octadecadienoate(out)</text>
        <dbReference type="Rhea" id="RHEA:43356"/>
        <dbReference type="ChEBI" id="CHEBI:41509"/>
    </reaction>
</comment>
<dbReference type="OrthoDB" id="9940758at2759"/>
<comment type="subcellular location">
    <subcellularLocation>
        <location evidence="4">Secreted</location>
    </subcellularLocation>
</comment>
<dbReference type="Gene3D" id="3.15.20.10">
    <property type="entry name" value="Bactericidal permeability-increasing protein, domain 2"/>
    <property type="match status" value="1"/>
</dbReference>
<feature type="signal peptide" evidence="17">
    <location>
        <begin position="1"/>
        <end position="16"/>
    </location>
</feature>
<evidence type="ECO:0000256" key="1">
    <source>
        <dbReference type="ARBA" id="ARBA00000222"/>
    </source>
</evidence>
<dbReference type="Proteomes" id="UP000812440">
    <property type="component" value="Chromosome 4"/>
</dbReference>
<keyword evidence="10" id="KW-0445">Lipid transport</keyword>
<feature type="domain" description="Lipid-binding serum glycoprotein N-terminal" evidence="18">
    <location>
        <begin position="32"/>
        <end position="258"/>
    </location>
</feature>
<feature type="domain" description="Lipid-binding serum glycoprotein C-terminal" evidence="19">
    <location>
        <begin position="272"/>
        <end position="468"/>
    </location>
</feature>
<dbReference type="GO" id="GO:0034372">
    <property type="term" value="P:very-low-density lipoprotein particle remodeling"/>
    <property type="evidence" value="ECO:0007669"/>
    <property type="project" value="TreeGrafter"/>
</dbReference>
<protein>
    <recommendedName>
        <fullName evidence="6">Cholesteryl ester transfer protein</fullName>
    </recommendedName>
</protein>
<evidence type="ECO:0000256" key="7">
    <source>
        <dbReference type="ARBA" id="ARBA00022448"/>
    </source>
</evidence>
<evidence type="ECO:0000256" key="14">
    <source>
        <dbReference type="ARBA" id="ARBA00023221"/>
    </source>
</evidence>
<evidence type="ECO:0000256" key="13">
    <source>
        <dbReference type="ARBA" id="ARBA00023180"/>
    </source>
</evidence>
<dbReference type="Pfam" id="PF02886">
    <property type="entry name" value="LBP_BPI_CETP_C"/>
    <property type="match status" value="1"/>
</dbReference>
<dbReference type="Pfam" id="PF01273">
    <property type="entry name" value="LBP_BPI_CETP"/>
    <property type="match status" value="1"/>
</dbReference>
<dbReference type="GO" id="GO:0034374">
    <property type="term" value="P:low-density lipoprotein particle remodeling"/>
    <property type="evidence" value="ECO:0007669"/>
    <property type="project" value="TreeGrafter"/>
</dbReference>
<evidence type="ECO:0000256" key="10">
    <source>
        <dbReference type="ARBA" id="ARBA00023055"/>
    </source>
</evidence>
<dbReference type="GO" id="GO:0042632">
    <property type="term" value="P:cholesterol homeostasis"/>
    <property type="evidence" value="ECO:0007669"/>
    <property type="project" value="TreeGrafter"/>
</dbReference>
<organism evidence="20 21">
    <name type="scientific">Hymenochirus boettgeri</name>
    <name type="common">Congo dwarf clawed frog</name>
    <dbReference type="NCBI Taxonomy" id="247094"/>
    <lineage>
        <taxon>Eukaryota</taxon>
        <taxon>Metazoa</taxon>
        <taxon>Chordata</taxon>
        <taxon>Craniata</taxon>
        <taxon>Vertebrata</taxon>
        <taxon>Euteleostomi</taxon>
        <taxon>Amphibia</taxon>
        <taxon>Batrachia</taxon>
        <taxon>Anura</taxon>
        <taxon>Pipoidea</taxon>
        <taxon>Pipidae</taxon>
        <taxon>Pipinae</taxon>
        <taxon>Hymenochirus</taxon>
    </lineage>
</organism>
<evidence type="ECO:0000313" key="21">
    <source>
        <dbReference type="Proteomes" id="UP000812440"/>
    </source>
</evidence>
<evidence type="ECO:0000256" key="8">
    <source>
        <dbReference type="ARBA" id="ARBA00022525"/>
    </source>
</evidence>
<evidence type="ECO:0000256" key="15">
    <source>
        <dbReference type="ARBA" id="ARBA00045611"/>
    </source>
</evidence>
<evidence type="ECO:0000256" key="12">
    <source>
        <dbReference type="ARBA" id="ARBA00023166"/>
    </source>
</evidence>
<dbReference type="GO" id="GO:0034197">
    <property type="term" value="P:triglyceride transport"/>
    <property type="evidence" value="ECO:0007669"/>
    <property type="project" value="TreeGrafter"/>
</dbReference>
<dbReference type="GO" id="GO:0017129">
    <property type="term" value="F:triglyceride binding"/>
    <property type="evidence" value="ECO:0007669"/>
    <property type="project" value="TreeGrafter"/>
</dbReference>
<dbReference type="InterPro" id="IPR017942">
    <property type="entry name" value="Lipid-bd_serum_glycop_N"/>
</dbReference>
<dbReference type="GO" id="GO:0034375">
    <property type="term" value="P:high-density lipoprotein particle remodeling"/>
    <property type="evidence" value="ECO:0007669"/>
    <property type="project" value="TreeGrafter"/>
</dbReference>
<dbReference type="PIRSF" id="PIRSF037185">
    <property type="entry name" value="Cholesteryl_ester_transf"/>
    <property type="match status" value="1"/>
</dbReference>
<feature type="disulfide bond" evidence="16">
    <location>
        <begin position="160"/>
        <end position="201"/>
    </location>
</feature>
<keyword evidence="17" id="KW-0732">Signal</keyword>
<comment type="catalytic activity">
    <reaction evidence="1">
        <text>cholesteryl (9Z-octadecenoate)(in) = cholesteryl (9Z-octadecenoate)(out)</text>
        <dbReference type="Rhea" id="RHEA:43348"/>
        <dbReference type="ChEBI" id="CHEBI:46898"/>
    </reaction>
</comment>
<comment type="catalytic activity">
    <reaction evidence="3">
        <text>1,2,3-tri-(9Z-octadecenoyl)-glycerol(in) = 1,2,3-tri-(9Z-octadecenoyl)-glycerol(out)</text>
        <dbReference type="Rhea" id="RHEA:43352"/>
        <dbReference type="ChEBI" id="CHEBI:53753"/>
    </reaction>
</comment>
<dbReference type="PANTHER" id="PTHR47616">
    <property type="entry name" value="CHOLESTERYL ESTER TRANSFER PROTEIN"/>
    <property type="match status" value="1"/>
</dbReference>
<dbReference type="GO" id="GO:0031210">
    <property type="term" value="F:phosphatidylcholine binding"/>
    <property type="evidence" value="ECO:0007669"/>
    <property type="project" value="TreeGrafter"/>
</dbReference>
<proteinExistence type="inferred from homology"/>
<evidence type="ECO:0000256" key="11">
    <source>
        <dbReference type="ARBA" id="ARBA00023098"/>
    </source>
</evidence>
<evidence type="ECO:0000256" key="9">
    <source>
        <dbReference type="ARBA" id="ARBA00022548"/>
    </source>
</evidence>
<keyword evidence="12" id="KW-1207">Sterol metabolism</keyword>
<keyword evidence="8" id="KW-0964">Secreted</keyword>
<evidence type="ECO:0000256" key="3">
    <source>
        <dbReference type="ARBA" id="ARBA00001417"/>
    </source>
</evidence>
<dbReference type="InterPro" id="IPR017130">
    <property type="entry name" value="Cholesteryl_ester_transfer"/>
</dbReference>
<dbReference type="AlphaFoldDB" id="A0A8T2J2T9"/>
<feature type="non-terminal residue" evidence="20">
    <location>
        <position position="1"/>
    </location>
</feature>
<gene>
    <name evidence="20" type="ORF">GDO86_008402</name>
</gene>
<dbReference type="GO" id="GO:0006641">
    <property type="term" value="P:triglyceride metabolic process"/>
    <property type="evidence" value="ECO:0007669"/>
    <property type="project" value="TreeGrafter"/>
</dbReference>
<dbReference type="GO" id="GO:0046470">
    <property type="term" value="P:phosphatidylcholine metabolic process"/>
    <property type="evidence" value="ECO:0007669"/>
    <property type="project" value="TreeGrafter"/>
</dbReference>
<dbReference type="GO" id="GO:0055091">
    <property type="term" value="P:phospholipid homeostasis"/>
    <property type="evidence" value="ECO:0007669"/>
    <property type="project" value="TreeGrafter"/>
</dbReference>
<keyword evidence="13" id="KW-0325">Glycoprotein</keyword>
<keyword evidence="11" id="KW-0443">Lipid metabolism</keyword>
<dbReference type="CDD" id="cd00025">
    <property type="entry name" value="BPI1"/>
    <property type="match status" value="1"/>
</dbReference>
<comment type="function">
    <text evidence="15">Involved in the transfer of neutral lipids, including cholesteryl ester and triglyceride, among lipoprotein particles. Allows the net movement of cholesteryl ester from high density lipoproteins/HDL to triglyceride-rich very low density lipoproteins/VLDL, and the equimolar transport of triglyceride from VLDL to HDL. Regulates the reverse cholesterol transport, by which excess cholesterol is removed from peripheral tissues and returned to the liver for elimination.</text>
</comment>
<dbReference type="SMART" id="SM00329">
    <property type="entry name" value="BPI2"/>
    <property type="match status" value="1"/>
</dbReference>
<evidence type="ECO:0000256" key="17">
    <source>
        <dbReference type="SAM" id="SignalP"/>
    </source>
</evidence>
<dbReference type="GO" id="GO:0120020">
    <property type="term" value="F:cholesterol transfer activity"/>
    <property type="evidence" value="ECO:0007669"/>
    <property type="project" value="InterPro"/>
</dbReference>
<dbReference type="GO" id="GO:0070328">
    <property type="term" value="P:triglyceride homeostasis"/>
    <property type="evidence" value="ECO:0007669"/>
    <property type="project" value="TreeGrafter"/>
</dbReference>
<keyword evidence="16" id="KW-1015">Disulfide bond</keyword>
<dbReference type="InterPro" id="IPR017943">
    <property type="entry name" value="Bactericidal_perm-incr_a/b_dom"/>
</dbReference>
<feature type="chain" id="PRO_5043591023" description="Cholesteryl ester transfer protein" evidence="17">
    <location>
        <begin position="17"/>
        <end position="468"/>
    </location>
</feature>
<keyword evidence="14" id="KW-0753">Steroid metabolism</keyword>
<evidence type="ECO:0000259" key="19">
    <source>
        <dbReference type="SMART" id="SM00329"/>
    </source>
</evidence>
<reference evidence="20" key="1">
    <citation type="thesis" date="2020" institute="ProQuest LLC" country="789 East Eisenhower Parkway, Ann Arbor, MI, USA">
        <title>Comparative Genomics and Chromosome Evolution.</title>
        <authorList>
            <person name="Mudd A.B."/>
        </authorList>
    </citation>
    <scope>NUCLEOTIDE SEQUENCE</scope>
    <source>
        <strain evidence="20">Female2</strain>
        <tissue evidence="20">Blood</tissue>
    </source>
</reference>
<dbReference type="SUPFAM" id="SSF55394">
    <property type="entry name" value="Bactericidal permeability-increasing protein, BPI"/>
    <property type="match status" value="2"/>
</dbReference>
<dbReference type="InterPro" id="IPR001124">
    <property type="entry name" value="Lipid-bd_serum_glycop_C"/>
</dbReference>
<keyword evidence="9" id="KW-0153">Cholesterol metabolism</keyword>
<accession>A0A8T2J2T9</accession>
<comment type="similarity">
    <text evidence="5">Belongs to the BPI/LBP/Plunc superfamily. BPI/LBP family.</text>
</comment>
<evidence type="ECO:0000259" key="18">
    <source>
        <dbReference type="SMART" id="SM00328"/>
    </source>
</evidence>
<dbReference type="GO" id="GO:0005548">
    <property type="term" value="F:phospholipid transporter activity"/>
    <property type="evidence" value="ECO:0007669"/>
    <property type="project" value="TreeGrafter"/>
</dbReference>
<keyword evidence="7" id="KW-0813">Transport</keyword>
<dbReference type="PANTHER" id="PTHR47616:SF1">
    <property type="entry name" value="CHOLESTERYL ESTER TRANSFER PROTEIN"/>
    <property type="match status" value="1"/>
</dbReference>
<dbReference type="SMART" id="SM00328">
    <property type="entry name" value="BPI1"/>
    <property type="match status" value="1"/>
</dbReference>
<comment type="caution">
    <text evidence="20">The sequence shown here is derived from an EMBL/GenBank/DDBJ whole genome shotgun (WGS) entry which is preliminary data.</text>
</comment>
<evidence type="ECO:0000256" key="5">
    <source>
        <dbReference type="ARBA" id="ARBA00007292"/>
    </source>
</evidence>
<dbReference type="GO" id="GO:0034364">
    <property type="term" value="C:high-density lipoprotein particle"/>
    <property type="evidence" value="ECO:0007669"/>
    <property type="project" value="InterPro"/>
</dbReference>
<dbReference type="EMBL" id="JAACNH010000007">
    <property type="protein sequence ID" value="KAG8437678.1"/>
    <property type="molecule type" value="Genomic_DNA"/>
</dbReference>
<evidence type="ECO:0000256" key="16">
    <source>
        <dbReference type="PIRSR" id="PIRSR037185-50"/>
    </source>
</evidence>
<name>A0A8T2J2T9_9PIPI</name>